<gene>
    <name evidence="1" type="ORF">GCM10011514_11640</name>
</gene>
<dbReference type="InterPro" id="IPR011048">
    <property type="entry name" value="Haem_d1_sf"/>
</dbReference>
<evidence type="ECO:0000313" key="2">
    <source>
        <dbReference type="Proteomes" id="UP000609064"/>
    </source>
</evidence>
<name>A0A917DLZ8_9BACT</name>
<reference evidence="1" key="1">
    <citation type="journal article" date="2014" name="Int. J. Syst. Evol. Microbiol.">
        <title>Complete genome sequence of Corynebacterium casei LMG S-19264T (=DSM 44701T), isolated from a smear-ripened cheese.</title>
        <authorList>
            <consortium name="US DOE Joint Genome Institute (JGI-PGF)"/>
            <person name="Walter F."/>
            <person name="Albersmeier A."/>
            <person name="Kalinowski J."/>
            <person name="Ruckert C."/>
        </authorList>
    </citation>
    <scope>NUCLEOTIDE SEQUENCE</scope>
    <source>
        <strain evidence="1">CGMCC 1.15958</strain>
    </source>
</reference>
<evidence type="ECO:0008006" key="3">
    <source>
        <dbReference type="Google" id="ProtNLM"/>
    </source>
</evidence>
<dbReference type="InterPro" id="IPR051200">
    <property type="entry name" value="Host-pathogen_enzymatic-act"/>
</dbReference>
<comment type="caution">
    <text evidence="1">The sequence shown here is derived from an EMBL/GenBank/DDBJ whole genome shotgun (WGS) entry which is preliminary data.</text>
</comment>
<accession>A0A917DLZ8</accession>
<dbReference type="Pfam" id="PF16819">
    <property type="entry name" value="DUF5074"/>
    <property type="match status" value="1"/>
</dbReference>
<dbReference type="EMBL" id="BMKK01000002">
    <property type="protein sequence ID" value="GGD49134.1"/>
    <property type="molecule type" value="Genomic_DNA"/>
</dbReference>
<dbReference type="InterPro" id="IPR031815">
    <property type="entry name" value="DUF5074"/>
</dbReference>
<dbReference type="Gene3D" id="2.130.10.10">
    <property type="entry name" value="YVTN repeat-like/Quinoprotein amine dehydrogenase"/>
    <property type="match status" value="1"/>
</dbReference>
<dbReference type="InterPro" id="IPR015943">
    <property type="entry name" value="WD40/YVTN_repeat-like_dom_sf"/>
</dbReference>
<keyword evidence="2" id="KW-1185">Reference proteome</keyword>
<dbReference type="AlphaFoldDB" id="A0A917DLZ8"/>
<proteinExistence type="predicted"/>
<sequence>MLDNFLSTRTFRNLSLISLTTLTLISCDKNESIPAQPYDEGVFVINSGNFFDNNGTLSLVSRNSKTASIDIFLKENNRSIAGGVTDYSEMDEKGIILIDNSTDGKDAIEIVDAHTFKSIASIKGEIDNPRKVVKAGNNKAYITCWDTFNPDYSYKQGFVAVLDLATNKITKKIPVDKGAESIVVIGTNAYVGNVGSQKTIKVIDTQKDEVSATIEVGANPSNFILDASNKIWMVAEKELRLFNPSTRLVETKLKAGSNDKKSPSSLSISSDKKTLYCTYNFYDSADGYKLKGEINAIDIATGTSKTFINRTFSSVGFDSKSGQIFTSLIPSYKQAGYIFRYQASGTLIDSVKTEIAPSGFYFK</sequence>
<evidence type="ECO:0000313" key="1">
    <source>
        <dbReference type="EMBL" id="GGD49134.1"/>
    </source>
</evidence>
<dbReference type="PANTHER" id="PTHR47197:SF3">
    <property type="entry name" value="DIHYDRO-HEME D1 DEHYDROGENASE"/>
    <property type="match status" value="1"/>
</dbReference>
<dbReference type="SUPFAM" id="SSF51004">
    <property type="entry name" value="C-terminal (heme d1) domain of cytochrome cd1-nitrite reductase"/>
    <property type="match status" value="1"/>
</dbReference>
<protein>
    <recommendedName>
        <fullName evidence="3">DUF5074 domain-containing protein</fullName>
    </recommendedName>
</protein>
<dbReference type="RefSeq" id="WP_188765094.1">
    <property type="nucleotide sequence ID" value="NZ_BMKK01000002.1"/>
</dbReference>
<dbReference type="Proteomes" id="UP000609064">
    <property type="component" value="Unassembled WGS sequence"/>
</dbReference>
<dbReference type="PANTHER" id="PTHR47197">
    <property type="entry name" value="PROTEIN NIRF"/>
    <property type="match status" value="1"/>
</dbReference>
<reference evidence="1" key="2">
    <citation type="submission" date="2020-09" db="EMBL/GenBank/DDBJ databases">
        <authorList>
            <person name="Sun Q."/>
            <person name="Zhou Y."/>
        </authorList>
    </citation>
    <scope>NUCLEOTIDE SEQUENCE</scope>
    <source>
        <strain evidence="1">CGMCC 1.15958</strain>
    </source>
</reference>
<organism evidence="1 2">
    <name type="scientific">Emticicia aquatilis</name>
    <dbReference type="NCBI Taxonomy" id="1537369"/>
    <lineage>
        <taxon>Bacteria</taxon>
        <taxon>Pseudomonadati</taxon>
        <taxon>Bacteroidota</taxon>
        <taxon>Cytophagia</taxon>
        <taxon>Cytophagales</taxon>
        <taxon>Leadbetterellaceae</taxon>
        <taxon>Emticicia</taxon>
    </lineage>
</organism>